<evidence type="ECO:0000256" key="3">
    <source>
        <dbReference type="ARBA" id="ARBA00022989"/>
    </source>
</evidence>
<evidence type="ECO:0000256" key="8">
    <source>
        <dbReference type="SAM" id="Phobius"/>
    </source>
</evidence>
<dbReference type="GO" id="GO:0008270">
    <property type="term" value="F:zinc ion binding"/>
    <property type="evidence" value="ECO:0007669"/>
    <property type="project" value="InterPro"/>
</dbReference>
<feature type="compositionally biased region" description="Polar residues" evidence="7">
    <location>
        <begin position="476"/>
        <end position="491"/>
    </location>
</feature>
<dbReference type="InterPro" id="IPR052337">
    <property type="entry name" value="SAT4-like"/>
</dbReference>
<comment type="subcellular location">
    <subcellularLocation>
        <location evidence="1">Membrane</location>
        <topology evidence="1">Multi-pass membrane protein</topology>
    </subcellularLocation>
</comment>
<sequence>MTSYYGGLGPMLNAVLWVQVVIFAIFVALRLYTRSQILHSVGADDYLVIIALIIYSAFVTAGTKYGLGRKFADIGNPDAYFRAVELEIYSQVAGLMVIGLGKCAVGIFLLRIVRNKFQKAFIWAFLAGTVFITLFSSIVVVVQCDPVQRTWDRRVPGTCWIDFSKVGLTVGSWFVVADFCFAILPWFVIWELNMKRKEKITVACGLSLGIFAGICGIVRTVALNGLNASEYIYDTVDMLIWSATESTVTIMCSSIPVLRPLYVRLRYGSQGDSSGAASSYKLPMYGNHSGRKYGNGSMPGTETIGRSGPSSRTVIACNANASDESILRDTKIQNDISGIRRTDEVSISPKESEHGKFDMSWFQSTNGMDLRDLYPLKFRKRIGSIAESATSCNQRSKRAKYAPVACNECKKKKLKCVREEGDEISKEDAEPSRRRSTQEPQTDVGSLSQQVIALQNQVNALTSALQDVSQRLPHITLSSTKSTPQGHPSSTYRKDIRNVHNEPREPQFVGPTRSAYSFQIAENSLTGMGIEPNATGTSTPAESPSETEPLVESEHLSPGLEDVEVLASLGIAEVQRLLDVYDEEIQSVYPFIDVNELSNKTVSVFQTPMENTLKDVQAIKLAVATSVAIEAQGLNNISKKLIDEVEPVICRISGEAFIDIQELQLMVMLSIYWFHCGEDLLAWRAIGNAGRECLEIGLHRRTSLFENFKNPSERDLAVRCFWCVYILDRRWSYGTSLSFGISDRDIDPQCPEPSEQHPYLRCMVSYAKLCSKVWEDLPLDSSPFTVPKDKVDFFDFLTQKWVHSIPEDLQLVYPRLSQAPRHQPRVLQRLRTLLYLRGNYIRNLVLRHHVMSAENLRSDMQGAQLVVSLAQDTIQVLVNLNETSDIYARQKAAFNYFLQGALATILLAVCHGPDVFADRCRQSFQDAVRLLKNISQHGQLGRRLWRSLKGTIHRALSLESPITPTGNTALAEILQQETPEVRQQQTLVPTNWPRNGLGSNFMDENMADMFGLETDLLNLFSAFEQDNMLRPVSQVNALDQGAAGLSDQNGGVGQSDDLSRFNGGF</sequence>
<dbReference type="Pfam" id="PF04082">
    <property type="entry name" value="Fungal_trans"/>
    <property type="match status" value="1"/>
</dbReference>
<evidence type="ECO:0000259" key="9">
    <source>
        <dbReference type="SMART" id="SM00906"/>
    </source>
</evidence>
<gene>
    <name evidence="10" type="ORF">FAGAP_634</name>
</gene>
<evidence type="ECO:0000256" key="2">
    <source>
        <dbReference type="ARBA" id="ARBA00022692"/>
    </source>
</evidence>
<evidence type="ECO:0000256" key="5">
    <source>
        <dbReference type="ARBA" id="ARBA00023242"/>
    </source>
</evidence>
<keyword evidence="11" id="KW-1185">Reference proteome</keyword>
<feature type="region of interest" description="Disordered" evidence="7">
    <location>
        <begin position="475"/>
        <end position="510"/>
    </location>
</feature>
<reference evidence="10" key="1">
    <citation type="submission" date="2020-01" db="EMBL/GenBank/DDBJ databases">
        <title>Identification and distribution of gene clusters putatively required for synthesis of sphingolipid metabolism inhibitors in phylogenetically diverse species of the filamentous fungus Fusarium.</title>
        <authorList>
            <person name="Kim H.-S."/>
            <person name="Busman M."/>
            <person name="Brown D.W."/>
            <person name="Divon H."/>
            <person name="Uhlig S."/>
            <person name="Proctor R.H."/>
        </authorList>
    </citation>
    <scope>NUCLEOTIDE SEQUENCE</scope>
    <source>
        <strain evidence="10">NRRL 31653</strain>
    </source>
</reference>
<keyword evidence="5" id="KW-0539">Nucleus</keyword>
<feature type="transmembrane region" description="Helical" evidence="8">
    <location>
        <begin position="202"/>
        <end position="222"/>
    </location>
</feature>
<dbReference type="Pfam" id="PF20684">
    <property type="entry name" value="Fung_rhodopsin"/>
    <property type="match status" value="1"/>
</dbReference>
<accession>A0A9P5BMI9</accession>
<feature type="region of interest" description="Disordered" evidence="7">
    <location>
        <begin position="291"/>
        <end position="310"/>
    </location>
</feature>
<feature type="transmembrane region" description="Helical" evidence="8">
    <location>
        <begin position="14"/>
        <end position="33"/>
    </location>
</feature>
<feature type="transmembrane region" description="Helical" evidence="8">
    <location>
        <begin position="88"/>
        <end position="113"/>
    </location>
</feature>
<organism evidence="10 11">
    <name type="scientific">Fusarium agapanthi</name>
    <dbReference type="NCBI Taxonomy" id="1803897"/>
    <lineage>
        <taxon>Eukaryota</taxon>
        <taxon>Fungi</taxon>
        <taxon>Dikarya</taxon>
        <taxon>Ascomycota</taxon>
        <taxon>Pezizomycotina</taxon>
        <taxon>Sordariomycetes</taxon>
        <taxon>Hypocreomycetidae</taxon>
        <taxon>Hypocreales</taxon>
        <taxon>Nectriaceae</taxon>
        <taxon>Fusarium</taxon>
        <taxon>Fusarium fujikuroi species complex</taxon>
    </lineage>
</organism>
<dbReference type="GO" id="GO:0016020">
    <property type="term" value="C:membrane"/>
    <property type="evidence" value="ECO:0007669"/>
    <property type="project" value="UniProtKB-SubCell"/>
</dbReference>
<dbReference type="EMBL" id="LUFC02000038">
    <property type="protein sequence ID" value="KAF4503080.1"/>
    <property type="molecule type" value="Genomic_DNA"/>
</dbReference>
<dbReference type="Proteomes" id="UP000737391">
    <property type="component" value="Unassembled WGS sequence"/>
</dbReference>
<feature type="region of interest" description="Disordered" evidence="7">
    <location>
        <begin position="527"/>
        <end position="550"/>
    </location>
</feature>
<dbReference type="InterPro" id="IPR049326">
    <property type="entry name" value="Rhodopsin_dom_fungi"/>
</dbReference>
<keyword evidence="3 8" id="KW-1133">Transmembrane helix</keyword>
<evidence type="ECO:0000256" key="1">
    <source>
        <dbReference type="ARBA" id="ARBA00004141"/>
    </source>
</evidence>
<evidence type="ECO:0000256" key="4">
    <source>
        <dbReference type="ARBA" id="ARBA00023136"/>
    </source>
</evidence>
<protein>
    <recommendedName>
        <fullName evidence="9">Xylanolytic transcriptional activator regulatory domain-containing protein</fullName>
    </recommendedName>
</protein>
<dbReference type="OrthoDB" id="39175at2759"/>
<keyword evidence="2 8" id="KW-0812">Transmembrane</keyword>
<dbReference type="CDD" id="cd12148">
    <property type="entry name" value="fungal_TF_MHR"/>
    <property type="match status" value="1"/>
</dbReference>
<name>A0A9P5BMI9_9HYPO</name>
<evidence type="ECO:0000313" key="11">
    <source>
        <dbReference type="Proteomes" id="UP000737391"/>
    </source>
</evidence>
<evidence type="ECO:0000256" key="6">
    <source>
        <dbReference type="ARBA" id="ARBA00038359"/>
    </source>
</evidence>
<proteinExistence type="inferred from homology"/>
<feature type="region of interest" description="Disordered" evidence="7">
    <location>
        <begin position="420"/>
        <end position="447"/>
    </location>
</feature>
<dbReference type="SMART" id="SM00906">
    <property type="entry name" value="Fungal_trans"/>
    <property type="match status" value="1"/>
</dbReference>
<feature type="domain" description="Xylanolytic transcriptional activator regulatory" evidence="9">
    <location>
        <begin position="682"/>
        <end position="757"/>
    </location>
</feature>
<dbReference type="PANTHER" id="PTHR33048">
    <property type="entry name" value="PTH11-LIKE INTEGRAL MEMBRANE PROTEIN (AFU_ORTHOLOGUE AFUA_5G11245)"/>
    <property type="match status" value="1"/>
</dbReference>
<dbReference type="GO" id="GO:0006351">
    <property type="term" value="P:DNA-templated transcription"/>
    <property type="evidence" value="ECO:0007669"/>
    <property type="project" value="InterPro"/>
</dbReference>
<comment type="caution">
    <text evidence="10">The sequence shown here is derived from an EMBL/GenBank/DDBJ whole genome shotgun (WGS) entry which is preliminary data.</text>
</comment>
<evidence type="ECO:0000313" key="10">
    <source>
        <dbReference type="EMBL" id="KAF4503080.1"/>
    </source>
</evidence>
<dbReference type="PANTHER" id="PTHR33048:SF93">
    <property type="entry name" value="INTEGRAL MEMBRANE PROTEIN"/>
    <property type="match status" value="1"/>
</dbReference>
<feature type="region of interest" description="Disordered" evidence="7">
    <location>
        <begin position="1044"/>
        <end position="1065"/>
    </location>
</feature>
<feature type="compositionally biased region" description="Polar residues" evidence="7">
    <location>
        <begin position="438"/>
        <end position="447"/>
    </location>
</feature>
<dbReference type="AlphaFoldDB" id="A0A9P5BMI9"/>
<feature type="transmembrane region" description="Helical" evidence="8">
    <location>
        <begin position="45"/>
        <end position="68"/>
    </location>
</feature>
<feature type="transmembrane region" description="Helical" evidence="8">
    <location>
        <begin position="170"/>
        <end position="190"/>
    </location>
</feature>
<evidence type="ECO:0000256" key="7">
    <source>
        <dbReference type="SAM" id="MobiDB-lite"/>
    </source>
</evidence>
<dbReference type="GO" id="GO:0003677">
    <property type="term" value="F:DNA binding"/>
    <property type="evidence" value="ECO:0007669"/>
    <property type="project" value="InterPro"/>
</dbReference>
<feature type="transmembrane region" description="Helical" evidence="8">
    <location>
        <begin position="120"/>
        <end position="142"/>
    </location>
</feature>
<feature type="compositionally biased region" description="Polar residues" evidence="7">
    <location>
        <begin position="534"/>
        <end position="546"/>
    </location>
</feature>
<keyword evidence="4 8" id="KW-0472">Membrane</keyword>
<comment type="similarity">
    <text evidence="6">Belongs to the SAT4 family.</text>
</comment>
<feature type="compositionally biased region" description="Basic and acidic residues" evidence="7">
    <location>
        <begin position="420"/>
        <end position="437"/>
    </location>
</feature>
<feature type="compositionally biased region" description="Basic and acidic residues" evidence="7">
    <location>
        <begin position="492"/>
        <end position="505"/>
    </location>
</feature>
<dbReference type="InterPro" id="IPR007219">
    <property type="entry name" value="XnlR_reg_dom"/>
</dbReference>